<dbReference type="InterPro" id="IPR036866">
    <property type="entry name" value="RibonucZ/Hydroxyglut_hydro"/>
</dbReference>
<dbReference type="GO" id="GO:0005634">
    <property type="term" value="C:nucleus"/>
    <property type="evidence" value="ECO:0007669"/>
    <property type="project" value="TreeGrafter"/>
</dbReference>
<dbReference type="AlphaFoldDB" id="A0A392MMW5"/>
<protein>
    <submittedName>
        <fullName evidence="1">Cleavage and polyadenylation specificity factor subunit 3-II-like</fullName>
    </submittedName>
</protein>
<keyword evidence="2" id="KW-1185">Reference proteome</keyword>
<comment type="caution">
    <text evidence="1">The sequence shown here is derived from an EMBL/GenBank/DDBJ whole genome shotgun (WGS) entry which is preliminary data.</text>
</comment>
<dbReference type="SUPFAM" id="SSF56281">
    <property type="entry name" value="Metallo-hydrolase/oxidoreductase"/>
    <property type="match status" value="1"/>
</dbReference>
<name>A0A392MMW5_9FABA</name>
<organism evidence="1 2">
    <name type="scientific">Trifolium medium</name>
    <dbReference type="NCBI Taxonomy" id="97028"/>
    <lineage>
        <taxon>Eukaryota</taxon>
        <taxon>Viridiplantae</taxon>
        <taxon>Streptophyta</taxon>
        <taxon>Embryophyta</taxon>
        <taxon>Tracheophyta</taxon>
        <taxon>Spermatophyta</taxon>
        <taxon>Magnoliopsida</taxon>
        <taxon>eudicotyledons</taxon>
        <taxon>Gunneridae</taxon>
        <taxon>Pentapetalae</taxon>
        <taxon>rosids</taxon>
        <taxon>fabids</taxon>
        <taxon>Fabales</taxon>
        <taxon>Fabaceae</taxon>
        <taxon>Papilionoideae</taxon>
        <taxon>50 kb inversion clade</taxon>
        <taxon>NPAAA clade</taxon>
        <taxon>Hologalegina</taxon>
        <taxon>IRL clade</taxon>
        <taxon>Trifolieae</taxon>
        <taxon>Trifolium</taxon>
    </lineage>
</organism>
<dbReference type="GO" id="GO:0004521">
    <property type="term" value="F:RNA endonuclease activity"/>
    <property type="evidence" value="ECO:0007669"/>
    <property type="project" value="TreeGrafter"/>
</dbReference>
<dbReference type="EMBL" id="LXQA010027879">
    <property type="protein sequence ID" value="MCH94668.1"/>
    <property type="molecule type" value="Genomic_DNA"/>
</dbReference>
<gene>
    <name evidence="1" type="ORF">A2U01_0009433</name>
</gene>
<proteinExistence type="predicted"/>
<accession>A0A392MMW5</accession>
<evidence type="ECO:0000313" key="2">
    <source>
        <dbReference type="Proteomes" id="UP000265520"/>
    </source>
</evidence>
<dbReference type="Gene3D" id="3.60.15.10">
    <property type="entry name" value="Ribonuclease Z/Hydroxyacylglutathione hydrolase-like"/>
    <property type="match status" value="1"/>
</dbReference>
<sequence>MLEDYRKVMVDRRGEEEQFTSEHIAECMKKVIAVDLKQTVQVDEDLQIRAYYAGHVRLMSFISEFVFRL</sequence>
<dbReference type="PANTHER" id="PTHR11203">
    <property type="entry name" value="CLEAVAGE AND POLYADENYLATION SPECIFICITY FACTOR FAMILY MEMBER"/>
    <property type="match status" value="1"/>
</dbReference>
<dbReference type="InterPro" id="IPR050698">
    <property type="entry name" value="MBL"/>
</dbReference>
<dbReference type="GO" id="GO:0016180">
    <property type="term" value="P:snRNA processing"/>
    <property type="evidence" value="ECO:0007669"/>
    <property type="project" value="TreeGrafter"/>
</dbReference>
<reference evidence="1 2" key="1">
    <citation type="journal article" date="2018" name="Front. Plant Sci.">
        <title>Red Clover (Trifolium pratense) and Zigzag Clover (T. medium) - A Picture of Genomic Similarities and Differences.</title>
        <authorList>
            <person name="Dluhosova J."/>
            <person name="Istvanek J."/>
            <person name="Nedelnik J."/>
            <person name="Repkova J."/>
        </authorList>
    </citation>
    <scope>NUCLEOTIDE SEQUENCE [LARGE SCALE GENOMIC DNA]</scope>
    <source>
        <strain evidence="1">10/8</strain>
        <strain evidence="2">cv. 10/8</strain>
        <tissue evidence="1">Leaf</tissue>
    </source>
</reference>
<dbReference type="PANTHER" id="PTHR11203:SF37">
    <property type="entry name" value="INTEGRATOR COMPLEX SUBUNIT 11"/>
    <property type="match status" value="1"/>
</dbReference>
<dbReference type="Proteomes" id="UP000265520">
    <property type="component" value="Unassembled WGS sequence"/>
</dbReference>
<dbReference type="EMBL" id="LXQA010014347">
    <property type="protein sequence ID" value="MCH88543.1"/>
    <property type="molecule type" value="Genomic_DNA"/>
</dbReference>
<evidence type="ECO:0000313" key="1">
    <source>
        <dbReference type="EMBL" id="MCH88543.1"/>
    </source>
</evidence>